<comment type="caution">
    <text evidence="2">The sequence shown here is derived from an EMBL/GenBank/DDBJ whole genome shotgun (WGS) entry which is preliminary data.</text>
</comment>
<dbReference type="SUPFAM" id="SSF54427">
    <property type="entry name" value="NTF2-like"/>
    <property type="match status" value="1"/>
</dbReference>
<dbReference type="InterPro" id="IPR013325">
    <property type="entry name" value="RNA_pol_sigma_r2"/>
</dbReference>
<reference evidence="2 3" key="1">
    <citation type="submission" date="2023-07" db="EMBL/GenBank/DDBJ databases">
        <title>Comparative genomics of wheat-associated soil bacteria to identify genetic determinants of phenazine resistance.</title>
        <authorList>
            <person name="Mouncey N."/>
        </authorList>
    </citation>
    <scope>NUCLEOTIDE SEQUENCE [LARGE SCALE GENOMIC DNA]</scope>
    <source>
        <strain evidence="2 3">V2I4</strain>
    </source>
</reference>
<dbReference type="PANTHER" id="PTHR30173:SF43">
    <property type="entry name" value="ECF RNA POLYMERASE SIGMA FACTOR SIGI-RELATED"/>
    <property type="match status" value="1"/>
</dbReference>
<organism evidence="2 3">
    <name type="scientific">Streptomyces umbrinus</name>
    <dbReference type="NCBI Taxonomy" id="67370"/>
    <lineage>
        <taxon>Bacteria</taxon>
        <taxon>Bacillati</taxon>
        <taxon>Actinomycetota</taxon>
        <taxon>Actinomycetes</taxon>
        <taxon>Kitasatosporales</taxon>
        <taxon>Streptomycetaceae</taxon>
        <taxon>Streptomyces</taxon>
        <taxon>Streptomyces phaeochromogenes group</taxon>
    </lineage>
</organism>
<dbReference type="InterPro" id="IPR007627">
    <property type="entry name" value="RNA_pol_sigma70_r2"/>
</dbReference>
<evidence type="ECO:0000313" key="2">
    <source>
        <dbReference type="EMBL" id="MDQ1023109.1"/>
    </source>
</evidence>
<evidence type="ECO:0000259" key="1">
    <source>
        <dbReference type="Pfam" id="PF04542"/>
    </source>
</evidence>
<protein>
    <submittedName>
        <fullName evidence="2">RNA polymerase sigma-70 factor (ECF subfamily)</fullName>
    </submittedName>
</protein>
<dbReference type="Proteomes" id="UP001230328">
    <property type="component" value="Unassembled WGS sequence"/>
</dbReference>
<dbReference type="EMBL" id="JAUSZI010000002">
    <property type="protein sequence ID" value="MDQ1023109.1"/>
    <property type="molecule type" value="Genomic_DNA"/>
</dbReference>
<dbReference type="PANTHER" id="PTHR30173">
    <property type="entry name" value="SIGMA 19 FACTOR"/>
    <property type="match status" value="1"/>
</dbReference>
<dbReference type="RefSeq" id="WP_307518038.1">
    <property type="nucleotide sequence ID" value="NZ_JAUSZI010000002.1"/>
</dbReference>
<feature type="domain" description="RNA polymerase sigma-70 region 2" evidence="1">
    <location>
        <begin position="17"/>
        <end position="63"/>
    </location>
</feature>
<dbReference type="SUPFAM" id="SSF88946">
    <property type="entry name" value="Sigma2 domain of RNA polymerase sigma factors"/>
    <property type="match status" value="1"/>
</dbReference>
<gene>
    <name evidence="2" type="ORF">QF035_000691</name>
</gene>
<dbReference type="InterPro" id="IPR052704">
    <property type="entry name" value="ECF_Sigma-70_Domain"/>
</dbReference>
<keyword evidence="3" id="KW-1185">Reference proteome</keyword>
<sequence length="246" mass="26866">MNDAGDSVSIADLLDERRHLLDVAHGMLGSRSEAEDVIAETYRRWYELASAARARITTPRAWLEEVVGSICCQARPNAPDSMSTAVDIAGRTEPEYAEPADRARHSLRAMHSRPTTPRQHDAVVHTVRQACVTEDAPLHASLLAPDVTAFFDGGGKVRAPTGPVHGNLHVARSLLALVALRPRITLHTHSVNGRTGIVVRYDRQVAVVISLDIDARHVVQVWVTLNPDKLRSWNRARDGGGPGRGN</sequence>
<accession>A0ABU0SKR5</accession>
<dbReference type="InterPro" id="IPR032710">
    <property type="entry name" value="NTF2-like_dom_sf"/>
</dbReference>
<evidence type="ECO:0000313" key="3">
    <source>
        <dbReference type="Proteomes" id="UP001230328"/>
    </source>
</evidence>
<name>A0ABU0SKR5_9ACTN</name>
<dbReference type="Pfam" id="PF04542">
    <property type="entry name" value="Sigma70_r2"/>
    <property type="match status" value="1"/>
</dbReference>
<proteinExistence type="predicted"/>